<sequence length="463" mass="47120">MTSAVMQAGFAPGPAPQGRMPSGKEKDAAGSAFDDAMRSGAKDQGQTGQPSAGQKPDGSSGRLRPALHTLGQTWQSSADAGAETVAEGDEPANWRIDSRAERKALEDATEVLPGDADDAQDGEDGNSEAGPLPAIALLLETVLRGGDPTARQAAENTGGTLSVAEALAAASGAGASLKSVKNGAAGTEPSEAMGFENALTTDARGGGEAAKAGNRIASGAAELPSQPGASAPEPDQQDRGRQIDRASPDQPAMPREAQREATQPEPSGASAKATVVGMQSMPAPAVNATTAAFLEAISADAVWKPQGAEAALNLSSQARPQPGAVHSLKIQLHPAELGMVTADLRFTGEQLSVELKVESAEAYHRLSSDSETIVKAFRALGYEIDRVMIQQPHNTSQAARADNVDANSGAPGRDPQSTFSGNAGDDGTRSGGRGYNAQGGSDGRHAEGSGATAQDRSSRGLYI</sequence>
<evidence type="ECO:0000256" key="1">
    <source>
        <dbReference type="SAM" id="MobiDB-lite"/>
    </source>
</evidence>
<evidence type="ECO:0000313" key="4">
    <source>
        <dbReference type="Proteomes" id="UP000323300"/>
    </source>
</evidence>
<dbReference type="Gene3D" id="3.30.750.140">
    <property type="match status" value="1"/>
</dbReference>
<dbReference type="RefSeq" id="WP_244621847.1">
    <property type="nucleotide sequence ID" value="NZ_BSPE01000023.1"/>
</dbReference>
<reference evidence="3 4" key="1">
    <citation type="submission" date="2016-10" db="EMBL/GenBank/DDBJ databases">
        <authorList>
            <person name="Varghese N."/>
            <person name="Submissions S."/>
        </authorList>
    </citation>
    <scope>NUCLEOTIDE SEQUENCE [LARGE SCALE GENOMIC DNA]</scope>
    <source>
        <strain evidence="3 4">DSM 21822</strain>
    </source>
</reference>
<proteinExistence type="predicted"/>
<feature type="domain" description="Flagellar hook-length control protein-like C-terminal" evidence="2">
    <location>
        <begin position="322"/>
        <end position="394"/>
    </location>
</feature>
<protein>
    <submittedName>
        <fullName evidence="3">Chemotaxis protein MotD</fullName>
    </submittedName>
</protein>
<feature type="compositionally biased region" description="Basic and acidic residues" evidence="1">
    <location>
        <begin position="236"/>
        <end position="247"/>
    </location>
</feature>
<dbReference type="AlphaFoldDB" id="A0A1I4DL30"/>
<dbReference type="EMBL" id="FOSL01000018">
    <property type="protein sequence ID" value="SFK93773.1"/>
    <property type="molecule type" value="Genomic_DNA"/>
</dbReference>
<organism evidence="3 4">
    <name type="scientific">Neomesorhizobium albiziae</name>
    <dbReference type="NCBI Taxonomy" id="335020"/>
    <lineage>
        <taxon>Bacteria</taxon>
        <taxon>Pseudomonadati</taxon>
        <taxon>Pseudomonadota</taxon>
        <taxon>Alphaproteobacteria</taxon>
        <taxon>Hyphomicrobiales</taxon>
        <taxon>Phyllobacteriaceae</taxon>
        <taxon>Neomesorhizobium</taxon>
    </lineage>
</organism>
<feature type="region of interest" description="Disordered" evidence="1">
    <location>
        <begin position="171"/>
        <end position="274"/>
    </location>
</feature>
<feature type="compositionally biased region" description="Low complexity" evidence="1">
    <location>
        <begin position="171"/>
        <end position="181"/>
    </location>
</feature>
<feature type="compositionally biased region" description="Acidic residues" evidence="1">
    <location>
        <begin position="115"/>
        <end position="126"/>
    </location>
</feature>
<keyword evidence="4" id="KW-1185">Reference proteome</keyword>
<accession>A0A1I4DL30</accession>
<dbReference type="InterPro" id="IPR038610">
    <property type="entry name" value="FliK-like_C_sf"/>
</dbReference>
<feature type="region of interest" description="Disordered" evidence="1">
    <location>
        <begin position="393"/>
        <end position="463"/>
    </location>
</feature>
<feature type="region of interest" description="Disordered" evidence="1">
    <location>
        <begin position="1"/>
        <end position="133"/>
    </location>
</feature>
<evidence type="ECO:0000313" key="3">
    <source>
        <dbReference type="EMBL" id="SFK93773.1"/>
    </source>
</evidence>
<dbReference type="InterPro" id="IPR021136">
    <property type="entry name" value="Flagellar_hook_control-like_C"/>
</dbReference>
<gene>
    <name evidence="3" type="ORF">SAMN04488498_11836</name>
</gene>
<dbReference type="Pfam" id="PF02120">
    <property type="entry name" value="Flg_hook"/>
    <property type="match status" value="1"/>
</dbReference>
<evidence type="ECO:0000259" key="2">
    <source>
        <dbReference type="Pfam" id="PF02120"/>
    </source>
</evidence>
<name>A0A1I4DL30_9HYPH</name>
<dbReference type="Proteomes" id="UP000323300">
    <property type="component" value="Unassembled WGS sequence"/>
</dbReference>
<feature type="compositionally biased region" description="Basic and acidic residues" evidence="1">
    <location>
        <begin position="96"/>
        <end position="106"/>
    </location>
</feature>
<dbReference type="CDD" id="cd17470">
    <property type="entry name" value="T3SS_Flik_C"/>
    <property type="match status" value="1"/>
</dbReference>